<proteinExistence type="predicted"/>
<evidence type="ECO:0000313" key="1">
    <source>
        <dbReference type="EMBL" id="QPG97730.1"/>
    </source>
</evidence>
<sequence length="141" mass="16264">MLVKWALQLSASARTPEWATGLVKEVLLFKLARLFYNHPFNRMAWVVLQECSPKEFDPNHNMTRRLGYAMSCVAKLIYSVDKDDHKTQDFWNSTISQVFIHLYTQLIPTPNGGHPSPPPLPRRQQHTDTGAFDMVVIRANR</sequence>
<evidence type="ECO:0000313" key="2">
    <source>
        <dbReference type="Proteomes" id="UP000594364"/>
    </source>
</evidence>
<name>A0A7S9KQ96_EPIFF</name>
<dbReference type="OrthoDB" id="4897744at2759"/>
<accession>A0A7S9KQ96</accession>
<keyword evidence="2" id="KW-1185">Reference proteome</keyword>
<gene>
    <name evidence="1" type="ORF">C2857_006780</name>
</gene>
<protein>
    <submittedName>
        <fullName evidence="1">Uncharacterized protein</fullName>
    </submittedName>
</protein>
<dbReference type="EMBL" id="CP031386">
    <property type="protein sequence ID" value="QPG97730.1"/>
    <property type="molecule type" value="Genomic_DNA"/>
</dbReference>
<organism evidence="1 2">
    <name type="scientific">Epichloe festucae (strain Fl1)</name>
    <dbReference type="NCBI Taxonomy" id="877507"/>
    <lineage>
        <taxon>Eukaryota</taxon>
        <taxon>Fungi</taxon>
        <taxon>Dikarya</taxon>
        <taxon>Ascomycota</taxon>
        <taxon>Pezizomycotina</taxon>
        <taxon>Sordariomycetes</taxon>
        <taxon>Hypocreomycetidae</taxon>
        <taxon>Hypocreales</taxon>
        <taxon>Clavicipitaceae</taxon>
        <taxon>Epichloe</taxon>
    </lineage>
</organism>
<reference evidence="1 2" key="1">
    <citation type="journal article" date="2018" name="PLoS Genet.">
        <title>Repeat elements organise 3D genome structure and mediate transcription in the filamentous fungus Epichloe festucae.</title>
        <authorList>
            <person name="Winter D.J."/>
            <person name="Ganley A.R.D."/>
            <person name="Young C.A."/>
            <person name="Liachko I."/>
            <person name="Schardl C.L."/>
            <person name="Dupont P.Y."/>
            <person name="Berry D."/>
            <person name="Ram A."/>
            <person name="Scott B."/>
            <person name="Cox M.P."/>
        </authorList>
    </citation>
    <scope>NUCLEOTIDE SEQUENCE [LARGE SCALE GENOMIC DNA]</scope>
    <source>
        <strain evidence="1 2">Fl1</strain>
    </source>
</reference>
<dbReference type="Proteomes" id="UP000594364">
    <property type="component" value="Chromosome 2"/>
</dbReference>
<dbReference type="AlphaFoldDB" id="A0A7S9KQ96"/>